<evidence type="ECO:0000313" key="4">
    <source>
        <dbReference type="EMBL" id="EEH58822.1"/>
    </source>
</evidence>
<dbReference type="PANTHER" id="PTHR10381:SF6">
    <property type="entry name" value="ATP-DEPENDENT CLP PROTEASE PROTEOLYTIC SUBUNIT-RELATED PROTEIN 3, CHLOROPLASTIC"/>
    <property type="match status" value="1"/>
</dbReference>
<reference evidence="4 5" key="1">
    <citation type="journal article" date="2009" name="Science">
        <title>Green evolution and dynamic adaptations revealed by genomes of the marine picoeukaryotes Micromonas.</title>
        <authorList>
            <person name="Worden A.Z."/>
            <person name="Lee J.H."/>
            <person name="Mock T."/>
            <person name="Rouze P."/>
            <person name="Simmons M.P."/>
            <person name="Aerts A.L."/>
            <person name="Allen A.E."/>
            <person name="Cuvelier M.L."/>
            <person name="Derelle E."/>
            <person name="Everett M.V."/>
            <person name="Foulon E."/>
            <person name="Grimwood J."/>
            <person name="Gundlach H."/>
            <person name="Henrissat B."/>
            <person name="Napoli C."/>
            <person name="McDonald S.M."/>
            <person name="Parker M.S."/>
            <person name="Rombauts S."/>
            <person name="Salamov A."/>
            <person name="Von Dassow P."/>
            <person name="Badger J.H."/>
            <person name="Coutinho P.M."/>
            <person name="Demir E."/>
            <person name="Dubchak I."/>
            <person name="Gentemann C."/>
            <person name="Eikrem W."/>
            <person name="Gready J.E."/>
            <person name="John U."/>
            <person name="Lanier W."/>
            <person name="Lindquist E.A."/>
            <person name="Lucas S."/>
            <person name="Mayer K.F."/>
            <person name="Moreau H."/>
            <person name="Not F."/>
            <person name="Otillar R."/>
            <person name="Panaud O."/>
            <person name="Pangilinan J."/>
            <person name="Paulsen I."/>
            <person name="Piegu B."/>
            <person name="Poliakov A."/>
            <person name="Robbens S."/>
            <person name="Schmutz J."/>
            <person name="Toulza E."/>
            <person name="Wyss T."/>
            <person name="Zelensky A."/>
            <person name="Zhou K."/>
            <person name="Armbrust E.V."/>
            <person name="Bhattacharya D."/>
            <person name="Goodenough U.W."/>
            <person name="Van de Peer Y."/>
            <person name="Grigoriev I.V."/>
        </authorList>
    </citation>
    <scope>NUCLEOTIDE SEQUENCE [LARGE SCALE GENOMIC DNA]</scope>
    <source>
        <strain evidence="4 5">CCMP1545</strain>
    </source>
</reference>
<accession>C1MNV3</accession>
<dbReference type="GO" id="GO:0006515">
    <property type="term" value="P:protein quality control for misfolded or incompletely synthesized proteins"/>
    <property type="evidence" value="ECO:0007669"/>
    <property type="project" value="TreeGrafter"/>
</dbReference>
<dbReference type="GeneID" id="9682158"/>
<dbReference type="AlphaFoldDB" id="C1MNV3"/>
<dbReference type="GO" id="GO:0004252">
    <property type="term" value="F:serine-type endopeptidase activity"/>
    <property type="evidence" value="ECO:0007669"/>
    <property type="project" value="InterPro"/>
</dbReference>
<feature type="region of interest" description="Disordered" evidence="3">
    <location>
        <begin position="349"/>
        <end position="372"/>
    </location>
</feature>
<feature type="compositionally biased region" description="Low complexity" evidence="3">
    <location>
        <begin position="352"/>
        <end position="372"/>
    </location>
</feature>
<evidence type="ECO:0000256" key="1">
    <source>
        <dbReference type="ARBA" id="ARBA00007039"/>
    </source>
</evidence>
<gene>
    <name evidence="4" type="ORF">MICPUCDRAFT_49501</name>
</gene>
<dbReference type="SUPFAM" id="SSF52096">
    <property type="entry name" value="ClpP/crotonase"/>
    <property type="match status" value="1"/>
</dbReference>
<evidence type="ECO:0000313" key="5">
    <source>
        <dbReference type="Proteomes" id="UP000001876"/>
    </source>
</evidence>
<dbReference type="RefSeq" id="XP_003057177.1">
    <property type="nucleotide sequence ID" value="XM_003057131.1"/>
</dbReference>
<dbReference type="GO" id="GO:0009368">
    <property type="term" value="C:endopeptidase Clp complex"/>
    <property type="evidence" value="ECO:0007669"/>
    <property type="project" value="TreeGrafter"/>
</dbReference>
<dbReference type="OrthoDB" id="2017408at2759"/>
<sequence length="372" mass="40825">MACVTTAASANPRALLARRGRFNAGGEIALGGARTKKIVASTTTRANSPFIPDEFQSSKKPRKVLLPGDEGYERANGVEGLSARQIAMMGLGPDQAHRRPDVDPFSISARASYRNEMPCEANGGPVSMTTAMSGGGNFTMSAGMNTGGAGPPPDLPSLLLNARIVYIGMPLLPAVTELVVAELLFLNYEQNERPGYMYIHSGGSINEKGEVVGIDTEAYAILDTMRYIKPKMHTVAVGKCFGNAAMLLAAGHPGCRHALPNAQIMTHPPKLNRTFDTAVNVQIRANEIDVCEDTYMGFMSEFSGKPQEEVTRDLDRRRYFTPKQAIEYGLIDRIIQKGSDVFERKDYERETQQFQAQMQNAQRNQQMQQRSR</sequence>
<dbReference type="GO" id="GO:0004176">
    <property type="term" value="F:ATP-dependent peptidase activity"/>
    <property type="evidence" value="ECO:0007669"/>
    <property type="project" value="InterPro"/>
</dbReference>
<protein>
    <recommendedName>
        <fullName evidence="2">ATP-dependent Clp protease proteolytic subunit</fullName>
    </recommendedName>
</protein>
<dbReference type="STRING" id="564608.C1MNV3"/>
<dbReference type="InterPro" id="IPR023562">
    <property type="entry name" value="ClpP/TepA"/>
</dbReference>
<keyword evidence="5" id="KW-1185">Reference proteome</keyword>
<dbReference type="Proteomes" id="UP000001876">
    <property type="component" value="Unassembled WGS sequence"/>
</dbReference>
<dbReference type="OMA" id="NARICYI"/>
<organism evidence="5">
    <name type="scientific">Micromonas pusilla (strain CCMP1545)</name>
    <name type="common">Picoplanktonic green alga</name>
    <dbReference type="NCBI Taxonomy" id="564608"/>
    <lineage>
        <taxon>Eukaryota</taxon>
        <taxon>Viridiplantae</taxon>
        <taxon>Chlorophyta</taxon>
        <taxon>Mamiellophyceae</taxon>
        <taxon>Mamiellales</taxon>
        <taxon>Mamiellaceae</taxon>
        <taxon>Micromonas</taxon>
    </lineage>
</organism>
<evidence type="ECO:0000256" key="2">
    <source>
        <dbReference type="RuleBase" id="RU003567"/>
    </source>
</evidence>
<dbReference type="GO" id="GO:0009536">
    <property type="term" value="C:plastid"/>
    <property type="evidence" value="ECO:0007669"/>
    <property type="project" value="UniProtKB-ARBA"/>
</dbReference>
<dbReference type="EMBL" id="GG663737">
    <property type="protein sequence ID" value="EEH58822.1"/>
    <property type="molecule type" value="Genomic_DNA"/>
</dbReference>
<dbReference type="KEGG" id="mpp:MICPUCDRAFT_49501"/>
<evidence type="ECO:0000256" key="3">
    <source>
        <dbReference type="SAM" id="MobiDB-lite"/>
    </source>
</evidence>
<dbReference type="InterPro" id="IPR029045">
    <property type="entry name" value="ClpP/crotonase-like_dom_sf"/>
</dbReference>
<proteinExistence type="inferred from homology"/>
<dbReference type="InterPro" id="IPR001907">
    <property type="entry name" value="ClpP"/>
</dbReference>
<dbReference type="Gene3D" id="3.90.226.10">
    <property type="entry name" value="2-enoyl-CoA Hydratase, Chain A, domain 1"/>
    <property type="match status" value="1"/>
</dbReference>
<name>C1MNV3_MICPC</name>
<dbReference type="CDD" id="cd07017">
    <property type="entry name" value="S14_ClpP_2"/>
    <property type="match status" value="1"/>
</dbReference>
<dbReference type="Pfam" id="PF00574">
    <property type="entry name" value="CLP_protease"/>
    <property type="match status" value="1"/>
</dbReference>
<dbReference type="GO" id="GO:0051117">
    <property type="term" value="F:ATPase binding"/>
    <property type="evidence" value="ECO:0007669"/>
    <property type="project" value="TreeGrafter"/>
</dbReference>
<dbReference type="PRINTS" id="PR00127">
    <property type="entry name" value="CLPPROTEASEP"/>
</dbReference>
<dbReference type="PANTHER" id="PTHR10381">
    <property type="entry name" value="ATP-DEPENDENT CLP PROTEASE PROTEOLYTIC SUBUNIT"/>
    <property type="match status" value="1"/>
</dbReference>
<dbReference type="eggNOG" id="KOG0840">
    <property type="taxonomic scope" value="Eukaryota"/>
</dbReference>
<comment type="similarity">
    <text evidence="1 2">Belongs to the peptidase S14 family.</text>
</comment>